<dbReference type="EMBL" id="CCYA01000270">
    <property type="protein sequence ID" value="CEH18138.1"/>
    <property type="molecule type" value="Genomic_DNA"/>
</dbReference>
<evidence type="ECO:0000313" key="2">
    <source>
        <dbReference type="Proteomes" id="UP000054845"/>
    </source>
</evidence>
<accession>A0A0N7LB17</accession>
<reference evidence="2" key="1">
    <citation type="submission" date="2014-09" db="EMBL/GenBank/DDBJ databases">
        <authorList>
            <person name="Sharma Rahul"/>
            <person name="Thines Marco"/>
        </authorList>
    </citation>
    <scope>NUCLEOTIDE SEQUENCE [LARGE SCALE GENOMIC DNA]</scope>
</reference>
<sequence length="106" mass="11782">MRAKWQAFCHDVASSDRLQKIDQWRKIHFSPQVIRHKQTGVGAGCIYERRWAREGRCSKARGSHDHGINANASLIGDAPMLATSAPRAISAWEPIANSTIDQDQGS</sequence>
<name>A0A0N7LB17_9BASI</name>
<evidence type="ECO:0000313" key="1">
    <source>
        <dbReference type="EMBL" id="CEH18138.1"/>
    </source>
</evidence>
<organism evidence="1 2">
    <name type="scientific">Ceraceosorus bombacis</name>
    <dbReference type="NCBI Taxonomy" id="401625"/>
    <lineage>
        <taxon>Eukaryota</taxon>
        <taxon>Fungi</taxon>
        <taxon>Dikarya</taxon>
        <taxon>Basidiomycota</taxon>
        <taxon>Ustilaginomycotina</taxon>
        <taxon>Exobasidiomycetes</taxon>
        <taxon>Ceraceosorales</taxon>
        <taxon>Ceraceosoraceae</taxon>
        <taxon>Ceraceosorus</taxon>
    </lineage>
</organism>
<protein>
    <submittedName>
        <fullName evidence="1">Uncharacterized protein</fullName>
    </submittedName>
</protein>
<dbReference type="AlphaFoldDB" id="A0A0N7LB17"/>
<proteinExistence type="predicted"/>
<dbReference type="Proteomes" id="UP000054845">
    <property type="component" value="Unassembled WGS sequence"/>
</dbReference>
<keyword evidence="2" id="KW-1185">Reference proteome</keyword>